<accession>A0A413N561</accession>
<evidence type="ECO:0000313" key="1">
    <source>
        <dbReference type="EMBL" id="RGZ43695.1"/>
    </source>
</evidence>
<gene>
    <name evidence="1" type="ORF">DW986_17925</name>
</gene>
<proteinExistence type="predicted"/>
<organism evidence="1 2">
    <name type="scientific">Parabacteroides merdae</name>
    <dbReference type="NCBI Taxonomy" id="46503"/>
    <lineage>
        <taxon>Bacteria</taxon>
        <taxon>Pseudomonadati</taxon>
        <taxon>Bacteroidota</taxon>
        <taxon>Bacteroidia</taxon>
        <taxon>Bacteroidales</taxon>
        <taxon>Tannerellaceae</taxon>
        <taxon>Parabacteroides</taxon>
    </lineage>
</organism>
<comment type="caution">
    <text evidence="1">The sequence shown here is derived from an EMBL/GenBank/DDBJ whole genome shotgun (WGS) entry which is preliminary data.</text>
</comment>
<sequence>MQKFYDYITKKTAELFAVCQRMHIFAAVITTKVMRTIIVNTYWWWCSLQLIRS</sequence>
<reference evidence="1 2" key="1">
    <citation type="submission" date="2018-08" db="EMBL/GenBank/DDBJ databases">
        <title>A genome reference for cultivated species of the human gut microbiota.</title>
        <authorList>
            <person name="Zou Y."/>
            <person name="Xue W."/>
            <person name="Luo G."/>
        </authorList>
    </citation>
    <scope>NUCLEOTIDE SEQUENCE [LARGE SCALE GENOMIC DNA]</scope>
    <source>
        <strain evidence="1 2">AM50-15</strain>
    </source>
</reference>
<dbReference type="Proteomes" id="UP000285173">
    <property type="component" value="Unassembled WGS sequence"/>
</dbReference>
<dbReference type="EMBL" id="QSEF01000034">
    <property type="protein sequence ID" value="RGZ43695.1"/>
    <property type="molecule type" value="Genomic_DNA"/>
</dbReference>
<evidence type="ECO:0000313" key="2">
    <source>
        <dbReference type="Proteomes" id="UP000285173"/>
    </source>
</evidence>
<dbReference type="AlphaFoldDB" id="A0A413N561"/>
<name>A0A413N561_9BACT</name>
<protein>
    <submittedName>
        <fullName evidence="1">Epimerase</fullName>
    </submittedName>
</protein>